<dbReference type="PANTHER" id="PTHR33269">
    <property type="entry name" value="NADH-UBIQUINONE OXIDOREDUCTASE CHAIN 6"/>
    <property type="match status" value="1"/>
</dbReference>
<proteinExistence type="inferred from homology"/>
<keyword evidence="1" id="KW-0472">Membrane</keyword>
<feature type="region of interest" description="Disordered" evidence="2">
    <location>
        <begin position="275"/>
        <end position="327"/>
    </location>
</feature>
<dbReference type="EMBL" id="BAAAZG010000022">
    <property type="protein sequence ID" value="GAA4076233.1"/>
    <property type="molecule type" value="Genomic_DNA"/>
</dbReference>
<comment type="catalytic activity">
    <reaction evidence="1">
        <text>a quinone + NADH + 5 H(+)(in) = a quinol + NAD(+) + 4 H(+)(out)</text>
        <dbReference type="Rhea" id="RHEA:57888"/>
        <dbReference type="ChEBI" id="CHEBI:15378"/>
        <dbReference type="ChEBI" id="CHEBI:24646"/>
        <dbReference type="ChEBI" id="CHEBI:57540"/>
        <dbReference type="ChEBI" id="CHEBI:57945"/>
        <dbReference type="ChEBI" id="CHEBI:132124"/>
    </reaction>
</comment>
<dbReference type="EC" id="7.1.1.-" evidence="1"/>
<feature type="transmembrane region" description="Helical" evidence="1">
    <location>
        <begin position="114"/>
        <end position="136"/>
    </location>
</feature>
<name>A0ABP7VXY8_9ACTN</name>
<dbReference type="PANTHER" id="PTHR33269:SF19">
    <property type="entry name" value="NADH-QUINONE OXIDOREDUCTASE SUBUNIT J"/>
    <property type="match status" value="1"/>
</dbReference>
<keyword evidence="1" id="KW-1133">Transmembrane helix</keyword>
<comment type="function">
    <text evidence="1">NDH-1 shuttles electrons from NADH, via FMN and iron-sulfur (Fe-S) centers, to quinones in the respiratory chain. Couples the redox reaction to proton translocation (for every two electrons transferred, four hydrogen ions are translocated across the cytoplasmic membrane), and thus conserves the redox energy in a proton gradient.</text>
</comment>
<keyword evidence="1" id="KW-1003">Cell membrane</keyword>
<sequence length="327" mass="33409">MNAQVLAAQHAPVLAQVADRQSGEPFFFWLLAIVSVCAALGMIFMRRAVHSALLLATVMLSLAALYAIQGAPFLAFVQVIVYTGAVLMLFLFVLMLVGVASTDSLVETIRGQRLWAGVAALGFLVLVAAGLGNAALDDSAGLTQANQGGNVIGLARLLFGKYVFAFEATSALLITAALGAMVLAHRERTTPKPTQKDLAKRRFLSGKHPGPLPGPGTYARHNAVDMPAMLPDGTPSELSVSPIIAARVDTAQRHADLEGGSETTAVQADLAAVRAATAEARAAGAEERETKSGTPASGGSHEGGSPEAGAADGSGGGAATSEGEAGQ</sequence>
<organism evidence="3 4">
    <name type="scientific">Actinomadura miaoliensis</name>
    <dbReference type="NCBI Taxonomy" id="430685"/>
    <lineage>
        <taxon>Bacteria</taxon>
        <taxon>Bacillati</taxon>
        <taxon>Actinomycetota</taxon>
        <taxon>Actinomycetes</taxon>
        <taxon>Streptosporangiales</taxon>
        <taxon>Thermomonosporaceae</taxon>
        <taxon>Actinomadura</taxon>
    </lineage>
</organism>
<dbReference type="Gene3D" id="1.20.120.1200">
    <property type="entry name" value="NADH-ubiquinone/plastoquinone oxidoreductase chain 6, subunit NuoJ"/>
    <property type="match status" value="1"/>
</dbReference>
<comment type="subcellular location">
    <subcellularLocation>
        <location evidence="1">Cell membrane</location>
        <topology evidence="1">Multi-pass membrane protein</topology>
    </subcellularLocation>
</comment>
<evidence type="ECO:0000256" key="2">
    <source>
        <dbReference type="SAM" id="MobiDB-lite"/>
    </source>
</evidence>
<keyword evidence="1" id="KW-0520">NAD</keyword>
<dbReference type="InterPro" id="IPR042106">
    <property type="entry name" value="Nuo/plastoQ_OxRdtase_6_NuoJ"/>
</dbReference>
<dbReference type="NCBIfam" id="NF005165">
    <property type="entry name" value="PRK06638.1-5"/>
    <property type="match status" value="1"/>
</dbReference>
<protein>
    <recommendedName>
        <fullName evidence="1">NADH-quinone oxidoreductase subunit J</fullName>
        <ecNumber evidence="1">7.1.1.-</ecNumber>
    </recommendedName>
</protein>
<evidence type="ECO:0000256" key="1">
    <source>
        <dbReference type="RuleBase" id="RU004429"/>
    </source>
</evidence>
<evidence type="ECO:0000313" key="3">
    <source>
        <dbReference type="EMBL" id="GAA4076233.1"/>
    </source>
</evidence>
<keyword evidence="1" id="KW-0812">Transmembrane</keyword>
<dbReference type="InterPro" id="IPR001457">
    <property type="entry name" value="NADH_UbQ/plastoQ_OxRdtase_su6"/>
</dbReference>
<comment type="caution">
    <text evidence="3">The sequence shown here is derived from an EMBL/GenBank/DDBJ whole genome shotgun (WGS) entry which is preliminary data.</text>
</comment>
<accession>A0ABP7VXY8</accession>
<reference evidence="4" key="1">
    <citation type="journal article" date="2019" name="Int. J. Syst. Evol. Microbiol.">
        <title>The Global Catalogue of Microorganisms (GCM) 10K type strain sequencing project: providing services to taxonomists for standard genome sequencing and annotation.</title>
        <authorList>
            <consortium name="The Broad Institute Genomics Platform"/>
            <consortium name="The Broad Institute Genome Sequencing Center for Infectious Disease"/>
            <person name="Wu L."/>
            <person name="Ma J."/>
        </authorList>
    </citation>
    <scope>NUCLEOTIDE SEQUENCE [LARGE SCALE GENOMIC DNA]</scope>
    <source>
        <strain evidence="4">JCM 16702</strain>
    </source>
</reference>
<feature type="transmembrane region" description="Helical" evidence="1">
    <location>
        <begin position="75"/>
        <end position="102"/>
    </location>
</feature>
<dbReference type="RefSeq" id="WP_344948671.1">
    <property type="nucleotide sequence ID" value="NZ_BAAAZG010000022.1"/>
</dbReference>
<evidence type="ECO:0000313" key="4">
    <source>
        <dbReference type="Proteomes" id="UP001500683"/>
    </source>
</evidence>
<comment type="similarity">
    <text evidence="1">Belongs to the complex I subunit 6 family.</text>
</comment>
<gene>
    <name evidence="3" type="ORF">GCM10022214_36910</name>
</gene>
<dbReference type="Pfam" id="PF00499">
    <property type="entry name" value="Oxidored_q3"/>
    <property type="match status" value="1"/>
</dbReference>
<feature type="transmembrane region" description="Helical" evidence="1">
    <location>
        <begin position="162"/>
        <end position="184"/>
    </location>
</feature>
<feature type="transmembrane region" description="Helical" evidence="1">
    <location>
        <begin position="52"/>
        <end position="69"/>
    </location>
</feature>
<dbReference type="Proteomes" id="UP001500683">
    <property type="component" value="Unassembled WGS sequence"/>
</dbReference>
<keyword evidence="4" id="KW-1185">Reference proteome</keyword>
<keyword evidence="1" id="KW-0874">Quinone</keyword>
<feature type="transmembrane region" description="Helical" evidence="1">
    <location>
        <begin position="25"/>
        <end position="45"/>
    </location>
</feature>